<evidence type="ECO:0000313" key="5">
    <source>
        <dbReference type="EMBL" id="RXH77695.1"/>
    </source>
</evidence>
<dbReference type="InterPro" id="IPR013121">
    <property type="entry name" value="Fe_red_NAD-bd_6"/>
</dbReference>
<dbReference type="Pfam" id="PF08022">
    <property type="entry name" value="FAD_binding_8"/>
    <property type="match status" value="1"/>
</dbReference>
<evidence type="ECO:0000256" key="1">
    <source>
        <dbReference type="ARBA" id="ARBA00022630"/>
    </source>
</evidence>
<gene>
    <name evidence="5" type="ORF">DVH24_039666</name>
</gene>
<protein>
    <recommendedName>
        <fullName evidence="4">FAD-binding FR-type domain-containing protein</fullName>
    </recommendedName>
</protein>
<dbReference type="GO" id="GO:0000293">
    <property type="term" value="F:ferric-chelate reductase activity"/>
    <property type="evidence" value="ECO:0007669"/>
    <property type="project" value="TreeGrafter"/>
</dbReference>
<dbReference type="InterPro" id="IPR050369">
    <property type="entry name" value="RBOH/FRE"/>
</dbReference>
<dbReference type="InterPro" id="IPR013112">
    <property type="entry name" value="FAD-bd_8"/>
</dbReference>
<dbReference type="Gene3D" id="3.40.50.80">
    <property type="entry name" value="Nucleotide-binding domain of ferredoxin-NADP reductase (FNR) module"/>
    <property type="match status" value="1"/>
</dbReference>
<keyword evidence="6" id="KW-1185">Reference proteome</keyword>
<dbReference type="PROSITE" id="PS51384">
    <property type="entry name" value="FAD_FR"/>
    <property type="match status" value="1"/>
</dbReference>
<name>A0A498I6J0_MALDO</name>
<dbReference type="STRING" id="3750.A0A498I6J0"/>
<comment type="caution">
    <text evidence="5">The sequence shown here is derived from an EMBL/GenBank/DDBJ whole genome shotgun (WGS) entry which is preliminary data.</text>
</comment>
<dbReference type="CDD" id="cd06186">
    <property type="entry name" value="NOX_Duox_like_FAD_NADP"/>
    <property type="match status" value="1"/>
</dbReference>
<dbReference type="InterPro" id="IPR017927">
    <property type="entry name" value="FAD-bd_FR_type"/>
</dbReference>
<dbReference type="Proteomes" id="UP000290289">
    <property type="component" value="Chromosome 14"/>
</dbReference>
<feature type="domain" description="FAD-binding FR-type" evidence="4">
    <location>
        <begin position="1"/>
        <end position="111"/>
    </location>
</feature>
<keyword evidence="2" id="KW-0274">FAD</keyword>
<reference evidence="5 6" key="1">
    <citation type="submission" date="2018-10" db="EMBL/GenBank/DDBJ databases">
        <title>A high-quality apple genome assembly.</title>
        <authorList>
            <person name="Hu J."/>
        </authorList>
    </citation>
    <scope>NUCLEOTIDE SEQUENCE [LARGE SCALE GENOMIC DNA]</scope>
    <source>
        <strain evidence="6">cv. HFTH1</strain>
        <tissue evidence="5">Young leaf</tissue>
    </source>
</reference>
<dbReference type="Pfam" id="PF08030">
    <property type="entry name" value="NAD_binding_6"/>
    <property type="match status" value="1"/>
</dbReference>
<dbReference type="AlphaFoldDB" id="A0A498I6J0"/>
<evidence type="ECO:0000256" key="2">
    <source>
        <dbReference type="ARBA" id="ARBA00022827"/>
    </source>
</evidence>
<dbReference type="InterPro" id="IPR000778">
    <property type="entry name" value="Cyt_b245_heavy_chain"/>
</dbReference>
<accession>A0A498I6J0</accession>
<dbReference type="EMBL" id="RDQH01000340">
    <property type="protein sequence ID" value="RXH77695.1"/>
    <property type="molecule type" value="Genomic_DNA"/>
</dbReference>
<organism evidence="5 6">
    <name type="scientific">Malus domestica</name>
    <name type="common">Apple</name>
    <name type="synonym">Pyrus malus</name>
    <dbReference type="NCBI Taxonomy" id="3750"/>
    <lineage>
        <taxon>Eukaryota</taxon>
        <taxon>Viridiplantae</taxon>
        <taxon>Streptophyta</taxon>
        <taxon>Embryophyta</taxon>
        <taxon>Tracheophyta</taxon>
        <taxon>Spermatophyta</taxon>
        <taxon>Magnoliopsida</taxon>
        <taxon>eudicotyledons</taxon>
        <taxon>Gunneridae</taxon>
        <taxon>Pentapetalae</taxon>
        <taxon>rosids</taxon>
        <taxon>fabids</taxon>
        <taxon>Rosales</taxon>
        <taxon>Rosaceae</taxon>
        <taxon>Amygdaloideae</taxon>
        <taxon>Maleae</taxon>
        <taxon>Malus</taxon>
    </lineage>
</organism>
<dbReference type="PANTHER" id="PTHR11972:SF155">
    <property type="entry name" value="FERRIC REDUCTION OXIDASE 8, MITOCHONDRIAL"/>
    <property type="match status" value="1"/>
</dbReference>
<evidence type="ECO:0000259" key="4">
    <source>
        <dbReference type="PROSITE" id="PS51384"/>
    </source>
</evidence>
<keyword evidence="1" id="KW-0285">Flavoprotein</keyword>
<evidence type="ECO:0000256" key="3">
    <source>
        <dbReference type="ARBA" id="ARBA00023002"/>
    </source>
</evidence>
<keyword evidence="3" id="KW-0560">Oxidoreductase</keyword>
<evidence type="ECO:0000313" key="6">
    <source>
        <dbReference type="Proteomes" id="UP000290289"/>
    </source>
</evidence>
<dbReference type="InterPro" id="IPR039261">
    <property type="entry name" value="FNR_nucleotide-bd"/>
</dbReference>
<dbReference type="PRINTS" id="PR00466">
    <property type="entry name" value="GP91PHOX"/>
</dbReference>
<dbReference type="InterPro" id="IPR017938">
    <property type="entry name" value="Riboflavin_synthase-like_b-brl"/>
</dbReference>
<dbReference type="SUPFAM" id="SSF52343">
    <property type="entry name" value="Ferredoxin reductase-like, C-terminal NADP-linked domain"/>
    <property type="match status" value="1"/>
</dbReference>
<proteinExistence type="predicted"/>
<dbReference type="SUPFAM" id="SSF63380">
    <property type="entry name" value="Riboflavin synthase domain-like"/>
    <property type="match status" value="1"/>
</dbReference>
<sequence length="221" mass="24616">MQSKPECILFVRSFPSNAIEHILPKDPGLKYTPTSVIFVKVPSISKYQWHSFSIVSSSRVDENTMSVLIKSEGSWTSSLSNMIQTRQETYSDQLKYIPIAVEGPYGLVSMDSLGYDSLMLVAGGIGITPFLSILQELASFENSRHTCCSANNTTYYVVEKSEDICLLNSTSNLIFNQPAEKCRLKYGTTVRELLSEFSQVKTVQVGTKFLNYSISELESSA</sequence>
<dbReference type="PANTHER" id="PTHR11972">
    <property type="entry name" value="NADPH OXIDASE"/>
    <property type="match status" value="1"/>
</dbReference>
<dbReference type="GO" id="GO:0005886">
    <property type="term" value="C:plasma membrane"/>
    <property type="evidence" value="ECO:0007669"/>
    <property type="project" value="TreeGrafter"/>
</dbReference>